<organism evidence="1 2">
    <name type="scientific">Methylomonas denitrificans</name>
    <dbReference type="NCBI Taxonomy" id="1538553"/>
    <lineage>
        <taxon>Bacteria</taxon>
        <taxon>Pseudomonadati</taxon>
        <taxon>Pseudomonadota</taxon>
        <taxon>Gammaproteobacteria</taxon>
        <taxon>Methylococcales</taxon>
        <taxon>Methylococcaceae</taxon>
        <taxon>Methylomonas</taxon>
    </lineage>
</organism>
<evidence type="ECO:0000313" key="2">
    <source>
        <dbReference type="Proteomes" id="UP000030512"/>
    </source>
</evidence>
<evidence type="ECO:0008006" key="3">
    <source>
        <dbReference type="Google" id="ProtNLM"/>
    </source>
</evidence>
<protein>
    <recommendedName>
        <fullName evidence="3">DUF1579 domain-containing protein</fullName>
    </recommendedName>
</protein>
<dbReference type="RefSeq" id="WP_036276107.1">
    <property type="nucleotide sequence ID" value="NZ_CP014476.1"/>
</dbReference>
<keyword evidence="2" id="KW-1185">Reference proteome</keyword>
<dbReference type="InterPro" id="IPR011473">
    <property type="entry name" value="DUF1579"/>
</dbReference>
<dbReference type="KEGG" id="mdn:JT25_010830"/>
<dbReference type="EMBL" id="CP014476">
    <property type="protein sequence ID" value="AMK76976.1"/>
    <property type="molecule type" value="Genomic_DNA"/>
</dbReference>
<sequence>MKIDLQKEHEWLQQLIGEWTYVSECVMEPGQPPEKFEGSESVRSLGGLWLLCEGCGEMPGGGTATMLMTLGYDTRQQRFVGTWIGSMMTHLWIYDGALDANGTALTLNTEGPCCTSEGKLANQRDVITIQSPQQRLLTSYLLDDEGQWQLFMTAQYRRKT</sequence>
<evidence type="ECO:0000313" key="1">
    <source>
        <dbReference type="EMBL" id="AMK76976.1"/>
    </source>
</evidence>
<dbReference type="OrthoDB" id="512336at2"/>
<proteinExistence type="predicted"/>
<name>A0A126T4H5_9GAMM</name>
<dbReference type="STRING" id="1538553.JT25_010830"/>
<dbReference type="Proteomes" id="UP000030512">
    <property type="component" value="Chromosome"/>
</dbReference>
<reference evidence="1 2" key="1">
    <citation type="journal article" date="2015" name="Environ. Microbiol.">
        <title>Methane oxidation coupled to nitrate reduction under hypoxia by the Gammaproteobacterium Methylomonas denitrificans, sp. nov. type strain FJG1.</title>
        <authorList>
            <person name="Kits K.D."/>
            <person name="Klotz M.G."/>
            <person name="Stein L.Y."/>
        </authorList>
    </citation>
    <scope>NUCLEOTIDE SEQUENCE [LARGE SCALE GENOMIC DNA]</scope>
    <source>
        <strain evidence="1 2">FJG1</strain>
    </source>
</reference>
<dbReference type="AlphaFoldDB" id="A0A126T4H5"/>
<dbReference type="Pfam" id="PF07617">
    <property type="entry name" value="DUF1579"/>
    <property type="match status" value="1"/>
</dbReference>
<gene>
    <name evidence="1" type="ORF">JT25_010830</name>
</gene>
<accession>A0A126T4H5</accession>